<name>A0A8S5TK85_9CAUD</name>
<proteinExistence type="predicted"/>
<evidence type="ECO:0000259" key="1">
    <source>
        <dbReference type="Pfam" id="PF14192"/>
    </source>
</evidence>
<organism evidence="2">
    <name type="scientific">Siphoviridae sp. ctgmM3</name>
    <dbReference type="NCBI Taxonomy" id="2827912"/>
    <lineage>
        <taxon>Viruses</taxon>
        <taxon>Duplodnaviria</taxon>
        <taxon>Heunggongvirae</taxon>
        <taxon>Uroviricota</taxon>
        <taxon>Caudoviricetes</taxon>
    </lineage>
</organism>
<evidence type="ECO:0000313" key="2">
    <source>
        <dbReference type="EMBL" id="DAF63467.1"/>
    </source>
</evidence>
<reference evidence="2" key="1">
    <citation type="journal article" date="2021" name="Proc. Natl. Acad. Sci. U.S.A.">
        <title>A Catalog of Tens of Thousands of Viruses from Human Metagenomes Reveals Hidden Associations with Chronic Diseases.</title>
        <authorList>
            <person name="Tisza M.J."/>
            <person name="Buck C.B."/>
        </authorList>
    </citation>
    <scope>NUCLEOTIDE SEQUENCE</scope>
    <source>
        <strain evidence="2">CtgmM3</strain>
    </source>
</reference>
<dbReference type="EMBL" id="BK032840">
    <property type="protein sequence ID" value="DAF63467.1"/>
    <property type="molecule type" value="Genomic_DNA"/>
</dbReference>
<dbReference type="Pfam" id="PF14192">
    <property type="entry name" value="DUF4314"/>
    <property type="match status" value="1"/>
</dbReference>
<feature type="domain" description="DUF4314" evidence="1">
    <location>
        <begin position="6"/>
        <end position="72"/>
    </location>
</feature>
<sequence>MPFPSRELVEKVRKEYPVGCRVELIFMDDVQAPPKGTKGTVIGVDDIGSIMVSWDNGSGLHLIYGEDSYRRIDGQED</sequence>
<protein>
    <recommendedName>
        <fullName evidence="1">DUF4314 domain-containing protein</fullName>
    </recommendedName>
</protein>
<accession>A0A8S5TK85</accession>
<dbReference type="InterPro" id="IPR025463">
    <property type="entry name" value="DUF4314"/>
</dbReference>